<keyword evidence="2" id="KW-1185">Reference proteome</keyword>
<name>A0ABU9AUT3_9BACT</name>
<reference evidence="1 2" key="1">
    <citation type="submission" date="2024-04" db="EMBL/GenBank/DDBJ databases">
        <title>Luteolibacter sp. isolated from soil.</title>
        <authorList>
            <person name="An J."/>
        </authorList>
    </citation>
    <scope>NUCLEOTIDE SEQUENCE [LARGE SCALE GENOMIC DNA]</scope>
    <source>
        <strain evidence="1 2">Y139</strain>
    </source>
</reference>
<evidence type="ECO:0000313" key="1">
    <source>
        <dbReference type="EMBL" id="MEK7950512.1"/>
    </source>
</evidence>
<sequence length="217" mass="23878">MKNKKAAATATTNKPAALLTNVVQFQPATADIRRRIQQVAKLDGITQDQLVNAAVIGYLDGTSDRNRYFDSIADGPLCHREYVEIMKPERFVDVTLQVPQSALAVFPGPRLARLHSACAFDDKSVADRVRAWKEPHGVGIGGIAPPTSKHLADMLKEGCTVTAGFRFPEEEWKHVEKIALILKITVGEYLLGCVGYAVSESRQPPAKLPEGFRIRIE</sequence>
<dbReference type="EMBL" id="JBBUKT010000003">
    <property type="protein sequence ID" value="MEK7950512.1"/>
    <property type="molecule type" value="Genomic_DNA"/>
</dbReference>
<dbReference type="RefSeq" id="WP_341404121.1">
    <property type="nucleotide sequence ID" value="NZ_JBBUKT010000003.1"/>
</dbReference>
<comment type="caution">
    <text evidence="1">The sequence shown here is derived from an EMBL/GenBank/DDBJ whole genome shotgun (WGS) entry which is preliminary data.</text>
</comment>
<evidence type="ECO:0008006" key="3">
    <source>
        <dbReference type="Google" id="ProtNLM"/>
    </source>
</evidence>
<evidence type="ECO:0000313" key="2">
    <source>
        <dbReference type="Proteomes" id="UP001371305"/>
    </source>
</evidence>
<organism evidence="1 2">
    <name type="scientific">Luteolibacter soli</name>
    <dbReference type="NCBI Taxonomy" id="3135280"/>
    <lineage>
        <taxon>Bacteria</taxon>
        <taxon>Pseudomonadati</taxon>
        <taxon>Verrucomicrobiota</taxon>
        <taxon>Verrucomicrobiia</taxon>
        <taxon>Verrucomicrobiales</taxon>
        <taxon>Verrucomicrobiaceae</taxon>
        <taxon>Luteolibacter</taxon>
    </lineage>
</organism>
<gene>
    <name evidence="1" type="ORF">WKV53_08395</name>
</gene>
<accession>A0ABU9AUT3</accession>
<dbReference type="Proteomes" id="UP001371305">
    <property type="component" value="Unassembled WGS sequence"/>
</dbReference>
<protein>
    <recommendedName>
        <fullName evidence="3">Nitroreductase domain-containing protein</fullName>
    </recommendedName>
</protein>
<proteinExistence type="predicted"/>